<dbReference type="AlphaFoldDB" id="A0A1G6MRH1"/>
<dbReference type="Proteomes" id="UP000198943">
    <property type="component" value="Unassembled WGS sequence"/>
</dbReference>
<dbReference type="GO" id="GO:0045892">
    <property type="term" value="P:negative regulation of DNA-templated transcription"/>
    <property type="evidence" value="ECO:0007669"/>
    <property type="project" value="InterPro"/>
</dbReference>
<keyword evidence="3" id="KW-0276">Fatty acid metabolism</keyword>
<dbReference type="OrthoDB" id="1706183at2"/>
<evidence type="ECO:0000256" key="6">
    <source>
        <dbReference type="ARBA" id="ARBA00023125"/>
    </source>
</evidence>
<keyword evidence="1" id="KW-0678">Repressor</keyword>
<evidence type="ECO:0000256" key="3">
    <source>
        <dbReference type="ARBA" id="ARBA00022832"/>
    </source>
</evidence>
<evidence type="ECO:0000256" key="2">
    <source>
        <dbReference type="ARBA" id="ARBA00022516"/>
    </source>
</evidence>
<keyword evidence="4" id="KW-0805">Transcription regulation</keyword>
<dbReference type="GO" id="GO:0003700">
    <property type="term" value="F:DNA-binding transcription factor activity"/>
    <property type="evidence" value="ECO:0007669"/>
    <property type="project" value="InterPro"/>
</dbReference>
<evidence type="ECO:0000313" key="10">
    <source>
        <dbReference type="EMBL" id="SDC58112.1"/>
    </source>
</evidence>
<keyword evidence="11" id="KW-1185">Reference proteome</keyword>
<dbReference type="GO" id="GO:0003677">
    <property type="term" value="F:DNA binding"/>
    <property type="evidence" value="ECO:0007669"/>
    <property type="project" value="UniProtKB-KW"/>
</dbReference>
<evidence type="ECO:0000256" key="5">
    <source>
        <dbReference type="ARBA" id="ARBA00023098"/>
    </source>
</evidence>
<dbReference type="Gene3D" id="1.10.10.10">
    <property type="entry name" value="Winged helix-like DNA-binding domain superfamily/Winged helix DNA-binding domain"/>
    <property type="match status" value="1"/>
</dbReference>
<dbReference type="InterPro" id="IPR017275">
    <property type="entry name" value="Transcription_factor_FapR"/>
</dbReference>
<dbReference type="CDD" id="cd03440">
    <property type="entry name" value="hot_dog"/>
    <property type="match status" value="1"/>
</dbReference>
<evidence type="ECO:0000256" key="1">
    <source>
        <dbReference type="ARBA" id="ARBA00022491"/>
    </source>
</evidence>
<dbReference type="Gene3D" id="3.10.129.10">
    <property type="entry name" value="Hotdog Thioesterase"/>
    <property type="match status" value="1"/>
</dbReference>
<dbReference type="InterPro" id="IPR029069">
    <property type="entry name" value="HotDog_dom_sf"/>
</dbReference>
<dbReference type="GO" id="GO:0006633">
    <property type="term" value="P:fatty acid biosynthetic process"/>
    <property type="evidence" value="ECO:0007669"/>
    <property type="project" value="UniProtKB-KW"/>
</dbReference>
<dbReference type="InterPro" id="IPR036388">
    <property type="entry name" value="WH-like_DNA-bd_sf"/>
</dbReference>
<gene>
    <name evidence="10" type="ORF">SAMN04487864_110100</name>
</gene>
<dbReference type="GO" id="GO:0045717">
    <property type="term" value="P:negative regulation of fatty acid biosynthetic process"/>
    <property type="evidence" value="ECO:0007669"/>
    <property type="project" value="InterPro"/>
</dbReference>
<keyword evidence="5" id="KW-0443">Lipid metabolism</keyword>
<keyword evidence="6" id="KW-0238">DNA-binding</keyword>
<proteinExistence type="predicted"/>
<dbReference type="EMBL" id="FMYW01000010">
    <property type="protein sequence ID" value="SDC58112.1"/>
    <property type="molecule type" value="Genomic_DNA"/>
</dbReference>
<dbReference type="NCBIfam" id="NF003359">
    <property type="entry name" value="PRK04424.1"/>
    <property type="match status" value="1"/>
</dbReference>
<dbReference type="Pfam" id="PF03061">
    <property type="entry name" value="4HBT"/>
    <property type="match status" value="1"/>
</dbReference>
<sequence length="190" mass="21383">MNSSKKLIRHGKLQKLIQKDPFLTDEQLAKTLKVSVPTVRLDRLALNIPELRERIRMMASTASTRLKAIDQKDIVGELIDLELNRSAISTLTITHDMVLGKTGVGRGYFMFAMADTLALALVDTEFALTAVSNVKYKVPVYPGDRLVAKADVTNIKDDRYYIRVIIKKETTEVFRAKFIIAAVRNVADFN</sequence>
<evidence type="ECO:0000256" key="8">
    <source>
        <dbReference type="ARBA" id="ARBA00023163"/>
    </source>
</evidence>
<feature type="domain" description="Thioesterase" evidence="9">
    <location>
        <begin position="124"/>
        <end position="172"/>
    </location>
</feature>
<dbReference type="SUPFAM" id="SSF54637">
    <property type="entry name" value="Thioesterase/thiol ester dehydrase-isomerase"/>
    <property type="match status" value="1"/>
</dbReference>
<organism evidence="10 11">
    <name type="scientific">Succiniclasticum ruminis</name>
    <dbReference type="NCBI Taxonomy" id="40841"/>
    <lineage>
        <taxon>Bacteria</taxon>
        <taxon>Bacillati</taxon>
        <taxon>Bacillota</taxon>
        <taxon>Negativicutes</taxon>
        <taxon>Acidaminococcales</taxon>
        <taxon>Acidaminococcaceae</taxon>
        <taxon>Succiniclasticum</taxon>
    </lineage>
</organism>
<evidence type="ECO:0000256" key="4">
    <source>
        <dbReference type="ARBA" id="ARBA00023015"/>
    </source>
</evidence>
<dbReference type="RefSeq" id="WP_093730686.1">
    <property type="nucleotide sequence ID" value="NZ_FMYW01000010.1"/>
</dbReference>
<protein>
    <submittedName>
        <fullName evidence="10">Acyl-coenzyme A thioesterase PaaI, contains HGG motif</fullName>
    </submittedName>
</protein>
<accession>A0A1G6MRH1</accession>
<evidence type="ECO:0000313" key="11">
    <source>
        <dbReference type="Proteomes" id="UP000198943"/>
    </source>
</evidence>
<reference evidence="11" key="1">
    <citation type="submission" date="2016-10" db="EMBL/GenBank/DDBJ databases">
        <authorList>
            <person name="Varghese N."/>
            <person name="Submissions S."/>
        </authorList>
    </citation>
    <scope>NUCLEOTIDE SEQUENCE [LARGE SCALE GENOMIC DNA]</scope>
    <source>
        <strain evidence="11">DSM 11005</strain>
    </source>
</reference>
<evidence type="ECO:0000259" key="9">
    <source>
        <dbReference type="Pfam" id="PF03061"/>
    </source>
</evidence>
<keyword evidence="7" id="KW-0275">Fatty acid biosynthesis</keyword>
<evidence type="ECO:0000256" key="7">
    <source>
        <dbReference type="ARBA" id="ARBA00023160"/>
    </source>
</evidence>
<dbReference type="InterPro" id="IPR006683">
    <property type="entry name" value="Thioestr_dom"/>
</dbReference>
<dbReference type="PIRSF" id="PIRSF037733">
    <property type="entry name" value="Transcription_factor_FapR"/>
    <property type="match status" value="1"/>
</dbReference>
<name>A0A1G6MRH1_9FIRM</name>
<keyword evidence="8" id="KW-0804">Transcription</keyword>
<keyword evidence="2" id="KW-0444">Lipid biosynthesis</keyword>